<feature type="region of interest" description="Disordered" evidence="9">
    <location>
        <begin position="263"/>
        <end position="300"/>
    </location>
</feature>
<dbReference type="STRING" id="1071380.I2GVW9"/>
<dbReference type="GeneID" id="14493020"/>
<evidence type="ECO:0000256" key="1">
    <source>
        <dbReference type="ARBA" id="ARBA00010588"/>
    </source>
</evidence>
<accession>I2GVW9</accession>
<evidence type="ECO:0000313" key="12">
    <source>
        <dbReference type="Proteomes" id="UP000002866"/>
    </source>
</evidence>
<dbReference type="EMBL" id="HE806316">
    <property type="protein sequence ID" value="CCH58271.1"/>
    <property type="molecule type" value="Genomic_DNA"/>
</dbReference>
<evidence type="ECO:0000256" key="9">
    <source>
        <dbReference type="SAM" id="MobiDB-lite"/>
    </source>
</evidence>
<gene>
    <name evidence="11" type="primary">TBLA0A04780</name>
    <name evidence="11" type="ORF">TBLA_0A04780</name>
</gene>
<comment type="similarity">
    <text evidence="1">Belongs to the SIL1 family.</text>
</comment>
<dbReference type="RefSeq" id="XP_004177790.1">
    <property type="nucleotide sequence ID" value="XM_004177742.1"/>
</dbReference>
<keyword evidence="4" id="KW-0813">Transport</keyword>
<keyword evidence="8" id="KW-0811">Translocation</keyword>
<evidence type="ECO:0000256" key="8">
    <source>
        <dbReference type="ARBA" id="ARBA00023010"/>
    </source>
</evidence>
<dbReference type="FunCoup" id="I2GVW9">
    <property type="interactions" value="198"/>
</dbReference>
<feature type="chain" id="PRO_5003658835" description="Nucleotide exchange factor SIL1" evidence="10">
    <location>
        <begin position="18"/>
        <end position="654"/>
    </location>
</feature>
<dbReference type="AlphaFoldDB" id="I2GVW9"/>
<feature type="region of interest" description="Disordered" evidence="9">
    <location>
        <begin position="329"/>
        <end position="348"/>
    </location>
</feature>
<dbReference type="eggNOG" id="KOG2160">
    <property type="taxonomic scope" value="Eukaryota"/>
</dbReference>
<dbReference type="HOGENOM" id="CLU_034955_0_0_1"/>
<proteinExistence type="inferred from homology"/>
<feature type="signal peptide" evidence="10">
    <location>
        <begin position="1"/>
        <end position="17"/>
    </location>
</feature>
<dbReference type="OrthoDB" id="448649at2759"/>
<dbReference type="GO" id="GO:0000774">
    <property type="term" value="F:adenyl-nucleotide exchange factor activity"/>
    <property type="evidence" value="ECO:0007669"/>
    <property type="project" value="InterPro"/>
</dbReference>
<protein>
    <recommendedName>
        <fullName evidence="3">Nucleotide exchange factor SIL1</fullName>
    </recommendedName>
</protein>
<evidence type="ECO:0000256" key="2">
    <source>
        <dbReference type="ARBA" id="ARBA00011799"/>
    </source>
</evidence>
<evidence type="ECO:0000313" key="11">
    <source>
        <dbReference type="EMBL" id="CCH58271.1"/>
    </source>
</evidence>
<evidence type="ECO:0000256" key="7">
    <source>
        <dbReference type="ARBA" id="ARBA00022927"/>
    </source>
</evidence>
<evidence type="ECO:0000256" key="5">
    <source>
        <dbReference type="ARBA" id="ARBA00022729"/>
    </source>
</evidence>
<feature type="compositionally biased region" description="Low complexity" evidence="9">
    <location>
        <begin position="282"/>
        <end position="300"/>
    </location>
</feature>
<keyword evidence="7" id="KW-0653">Protein transport</keyword>
<keyword evidence="6" id="KW-0256">Endoplasmic reticulum</keyword>
<dbReference type="InterPro" id="IPR011989">
    <property type="entry name" value="ARM-like"/>
</dbReference>
<evidence type="ECO:0000256" key="6">
    <source>
        <dbReference type="ARBA" id="ARBA00022824"/>
    </source>
</evidence>
<dbReference type="InterPro" id="IPR031884">
    <property type="entry name" value="Sil1_fungi"/>
</dbReference>
<comment type="subunit">
    <text evidence="2">Interacts with KAR2.</text>
</comment>
<dbReference type="GO" id="GO:0005783">
    <property type="term" value="C:endoplasmic reticulum"/>
    <property type="evidence" value="ECO:0007669"/>
    <property type="project" value="InterPro"/>
</dbReference>
<keyword evidence="12" id="KW-1185">Reference proteome</keyword>
<feature type="compositionally biased region" description="Low complexity" evidence="9">
    <location>
        <begin position="160"/>
        <end position="218"/>
    </location>
</feature>
<evidence type="ECO:0000256" key="10">
    <source>
        <dbReference type="SAM" id="SignalP"/>
    </source>
</evidence>
<dbReference type="GO" id="GO:0015031">
    <property type="term" value="P:protein transport"/>
    <property type="evidence" value="ECO:0007669"/>
    <property type="project" value="UniProtKB-KW"/>
</dbReference>
<evidence type="ECO:0000256" key="3">
    <source>
        <dbReference type="ARBA" id="ARBA00015352"/>
    </source>
</evidence>
<dbReference type="Proteomes" id="UP000002866">
    <property type="component" value="Chromosome 1"/>
</dbReference>
<dbReference type="Pfam" id="PF16782">
    <property type="entry name" value="SIL1"/>
    <property type="match status" value="1"/>
</dbReference>
<reference evidence="11 12" key="1">
    <citation type="journal article" date="2011" name="Proc. Natl. Acad. Sci. U.S.A.">
        <title>Evolutionary erosion of yeast sex chromosomes by mating-type switching accidents.</title>
        <authorList>
            <person name="Gordon J.L."/>
            <person name="Armisen D."/>
            <person name="Proux-Wera E."/>
            <person name="Oheigeartaigh S.S."/>
            <person name="Byrne K.P."/>
            <person name="Wolfe K.H."/>
        </authorList>
    </citation>
    <scope>NUCLEOTIDE SEQUENCE [LARGE SCALE GENOMIC DNA]</scope>
    <source>
        <strain evidence="12">ATCC 34711 / CBS 6284 / DSM 70876 / NBRC 10599 / NRRL Y-10934 / UCD 77-7</strain>
    </source>
</reference>
<dbReference type="Gene3D" id="1.25.10.10">
    <property type="entry name" value="Leucine-rich Repeat Variant"/>
    <property type="match status" value="1"/>
</dbReference>
<keyword evidence="5 10" id="KW-0732">Signal</keyword>
<dbReference type="InParanoid" id="I2GVW9"/>
<dbReference type="OMA" id="CYPKVFE"/>
<feature type="compositionally biased region" description="Polar residues" evidence="9">
    <location>
        <begin position="263"/>
        <end position="279"/>
    </location>
</feature>
<name>I2GVW9_HENB6</name>
<organism evidence="11 12">
    <name type="scientific">Henningerozyma blattae (strain ATCC 34711 / CBS 6284 / DSM 70876 / NBRC 10599 / NRRL Y-10934 / UCD 77-7)</name>
    <name type="common">Yeast</name>
    <name type="synonym">Tetrapisispora blattae</name>
    <dbReference type="NCBI Taxonomy" id="1071380"/>
    <lineage>
        <taxon>Eukaryota</taxon>
        <taxon>Fungi</taxon>
        <taxon>Dikarya</taxon>
        <taxon>Ascomycota</taxon>
        <taxon>Saccharomycotina</taxon>
        <taxon>Saccharomycetes</taxon>
        <taxon>Saccharomycetales</taxon>
        <taxon>Saccharomycetaceae</taxon>
        <taxon>Henningerozyma</taxon>
    </lineage>
</organism>
<sequence>MKNILCILPLLALVCNADKIEVKPQPTEEDPQTSLYIGDSLICNSVGCYPKVFEPSDDWKVVKPAQQLPAGLDIRINLDTGLKEAKLGDKKTRTTVETTSVENAIETLIESSIENSIESTITTETLQSVSTENIETNTLDTVTATLISVDKGNIDESSETLESTSSESTASITTKESTPASASALETTSLETTSLETTSLETTSLETTSLETTSLETASLESTTSTTIAGFVASESTLDSTVSTSVTSTLESTIAETIASISTLESASSPSVETANSVAPDSASSTALEETTSLTSVESASSVTLGDSSSSVLETASSVTLESTISSTVETASFSSSEPPVSSTDSSLSITDASTEYEFSQQFNQIRQLLKQNSIDDYNKAETLLDDLIEYSHDYKYGFSIITHEFVLLKDTMLNPSYPVSLREVTSRIIIGCLRNNPPVIEYIITNYPTFKDEIFQWFQGLKIQNKVKIISSQDILIKRYMSILDELLPIDYDFSDKDLQSFSFTYDLLDNKNTKLKMLELVSNLFSNEVELRNHADITISQKWCNEYSTFIQDSTIDELHLRKFFRSLSTIKKVYGSQLNLNSSFTKWLSKQADTRNKRLNNGLKERDLEQDSFDKLFVESRHVLFGNPFAQRVKQQQLQETEPQDRFEDEF</sequence>
<evidence type="ECO:0000256" key="4">
    <source>
        <dbReference type="ARBA" id="ARBA00022448"/>
    </source>
</evidence>
<dbReference type="KEGG" id="tbl:TBLA_0A04780"/>
<feature type="region of interest" description="Disordered" evidence="9">
    <location>
        <begin position="155"/>
        <end position="218"/>
    </location>
</feature>